<keyword evidence="2" id="KW-0472">Membrane</keyword>
<sequence>MKVKLAIALAVIAAIITIIMGFVNHARMIVILYRTVISIALFGTCGYIMGLVYEKNLLPYCMKLLKEEEVGSKLDIQSSPDEDSIIESEDEIDSEKNKGAKNDEFAPFTTNNLRRVKSPEE</sequence>
<keyword evidence="2" id="KW-0812">Transmembrane</keyword>
<feature type="compositionally biased region" description="Basic and acidic residues" evidence="1">
    <location>
        <begin position="94"/>
        <end position="104"/>
    </location>
</feature>
<evidence type="ECO:0000256" key="2">
    <source>
        <dbReference type="SAM" id="Phobius"/>
    </source>
</evidence>
<accession>A0A9Y2AH12</accession>
<name>A0A9Y2AH12_9FIRM</name>
<dbReference type="EMBL" id="CP120678">
    <property type="protein sequence ID" value="WIW71605.1"/>
    <property type="molecule type" value="Genomic_DNA"/>
</dbReference>
<evidence type="ECO:0000313" key="4">
    <source>
        <dbReference type="Proteomes" id="UP001243623"/>
    </source>
</evidence>
<feature type="region of interest" description="Disordered" evidence="1">
    <location>
        <begin position="73"/>
        <end position="121"/>
    </location>
</feature>
<reference evidence="3" key="1">
    <citation type="submission" date="2023-03" db="EMBL/GenBank/DDBJ databases">
        <title>Selenobaculum gbiensis gen. nov. sp. nov., a new bacterium isolated from the gut microbiota of IBD patient.</title>
        <authorList>
            <person name="Yeo S."/>
            <person name="Park H."/>
            <person name="Huh C.S."/>
        </authorList>
    </citation>
    <scope>NUCLEOTIDE SEQUENCE</scope>
    <source>
        <strain evidence="3">ICN-92133</strain>
    </source>
</reference>
<dbReference type="RefSeq" id="WP_147668064.1">
    <property type="nucleotide sequence ID" value="NZ_CP120678.1"/>
</dbReference>
<keyword evidence="4" id="KW-1185">Reference proteome</keyword>
<organism evidence="3 4">
    <name type="scientific">Selenobaculum gibii</name>
    <dbReference type="NCBI Taxonomy" id="3054208"/>
    <lineage>
        <taxon>Bacteria</taxon>
        <taxon>Bacillati</taxon>
        <taxon>Bacillota</taxon>
        <taxon>Negativicutes</taxon>
        <taxon>Selenomonadales</taxon>
        <taxon>Selenomonadaceae</taxon>
        <taxon>Selenobaculum</taxon>
    </lineage>
</organism>
<feature type="transmembrane region" description="Helical" evidence="2">
    <location>
        <begin position="31"/>
        <end position="53"/>
    </location>
</feature>
<protein>
    <submittedName>
        <fullName evidence="3">Uncharacterized protein</fullName>
    </submittedName>
</protein>
<feature type="compositionally biased region" description="Acidic residues" evidence="1">
    <location>
        <begin position="80"/>
        <end position="93"/>
    </location>
</feature>
<dbReference type="KEGG" id="sgbi:P3F81_04700"/>
<dbReference type="AlphaFoldDB" id="A0A9Y2AH12"/>
<evidence type="ECO:0000313" key="3">
    <source>
        <dbReference type="EMBL" id="WIW71605.1"/>
    </source>
</evidence>
<dbReference type="Proteomes" id="UP001243623">
    <property type="component" value="Chromosome"/>
</dbReference>
<gene>
    <name evidence="3" type="ORF">P3F81_04700</name>
</gene>
<proteinExistence type="predicted"/>
<keyword evidence="2" id="KW-1133">Transmembrane helix</keyword>
<evidence type="ECO:0000256" key="1">
    <source>
        <dbReference type="SAM" id="MobiDB-lite"/>
    </source>
</evidence>